<dbReference type="InterPro" id="IPR001128">
    <property type="entry name" value="Cyt_P450"/>
</dbReference>
<comment type="cofactor">
    <cofactor evidence="7">
        <name>heme</name>
        <dbReference type="ChEBI" id="CHEBI:30413"/>
    </cofactor>
</comment>
<evidence type="ECO:0000256" key="3">
    <source>
        <dbReference type="ARBA" id="ARBA00022723"/>
    </source>
</evidence>
<keyword evidence="11" id="KW-1185">Reference proteome</keyword>
<dbReference type="PANTHER" id="PTHR24291">
    <property type="entry name" value="CYTOCHROME P450 FAMILY 4"/>
    <property type="match status" value="1"/>
</dbReference>
<feature type="region of interest" description="Disordered" evidence="9">
    <location>
        <begin position="1"/>
        <end position="29"/>
    </location>
</feature>
<evidence type="ECO:0000313" key="10">
    <source>
        <dbReference type="EMBL" id="KAA5802376.1"/>
    </source>
</evidence>
<keyword evidence="6 8" id="KW-0503">Monooxygenase</keyword>
<dbReference type="PRINTS" id="PR00385">
    <property type="entry name" value="P450"/>
</dbReference>
<evidence type="ECO:0000256" key="5">
    <source>
        <dbReference type="ARBA" id="ARBA00023004"/>
    </source>
</evidence>
<dbReference type="InterPro" id="IPR017972">
    <property type="entry name" value="Cyt_P450_CS"/>
</dbReference>
<dbReference type="GO" id="GO:0020037">
    <property type="term" value="F:heme binding"/>
    <property type="evidence" value="ECO:0007669"/>
    <property type="project" value="InterPro"/>
</dbReference>
<dbReference type="PANTHER" id="PTHR24291:SF50">
    <property type="entry name" value="BIFUNCTIONAL ALBAFLAVENONE MONOOXYGENASE_TERPENE SYNTHASE"/>
    <property type="match status" value="1"/>
</dbReference>
<reference evidence="10 11" key="1">
    <citation type="submission" date="2019-09" db="EMBL/GenBank/DDBJ databases">
        <authorList>
            <person name="Kevbrin V."/>
            <person name="Grouzdev D.S."/>
        </authorList>
    </citation>
    <scope>NUCLEOTIDE SEQUENCE [LARGE SCALE GENOMIC DNA]</scope>
    <source>
        <strain evidence="10 11">G-192</strain>
    </source>
</reference>
<dbReference type="InterPro" id="IPR036396">
    <property type="entry name" value="Cyt_P450_sf"/>
</dbReference>
<comment type="caution">
    <text evidence="10">The sequence shown here is derived from an EMBL/GenBank/DDBJ whole genome shotgun (WGS) entry which is preliminary data.</text>
</comment>
<dbReference type="GO" id="GO:0005506">
    <property type="term" value="F:iron ion binding"/>
    <property type="evidence" value="ECO:0007669"/>
    <property type="project" value="InterPro"/>
</dbReference>
<keyword evidence="3 7" id="KW-0479">Metal-binding</keyword>
<name>A0A5M6ZCA3_9PROT</name>
<dbReference type="InterPro" id="IPR002401">
    <property type="entry name" value="Cyt_P450_E_grp-I"/>
</dbReference>
<dbReference type="EMBL" id="VWOJ01000003">
    <property type="protein sequence ID" value="KAA5802376.1"/>
    <property type="molecule type" value="Genomic_DNA"/>
</dbReference>
<dbReference type="SUPFAM" id="SSF48264">
    <property type="entry name" value="Cytochrome P450"/>
    <property type="match status" value="1"/>
</dbReference>
<gene>
    <name evidence="10" type="ORF">F1654_11170</name>
</gene>
<dbReference type="PROSITE" id="PS00086">
    <property type="entry name" value="CYTOCHROME_P450"/>
    <property type="match status" value="1"/>
</dbReference>
<dbReference type="AlphaFoldDB" id="A0A5M6ZCA3"/>
<evidence type="ECO:0000256" key="6">
    <source>
        <dbReference type="ARBA" id="ARBA00023033"/>
    </source>
</evidence>
<sequence>MLSPWRAKASRTPCTGRKERNLASATSALSRAVRPPDALFEPAASRGLDAPVSLIETARLMRANPMAILPEALFDTPRLTGPYLGRKVHEIAGPEHMQSVLQDNVQAWRKSPLILRMLTPILGDSILTAHGESWKRQRRILQPAFARRRIEPFASLMARAGLNAVERLLASDGPAEVHGVMNDATFQVIEQALFGEADGFDRGEVRAAIEVLLEEIGRMRLSDLVPWPEWTPRYMTWRARKARGIFRAAADSQIARRRAQDEPGEDFLGLLLNARDADTGAALSDRDIRDTLMTFIAAGHETTAIALTWALYLVANDPVCQDALRAEADAVYGAGEPDAEQSARLVYARQVIEEAMRLYPPAPILARRAVADTDICGHPVRKGDVALLAFYCLHRHRTLWAHPDRFDPDRFSPERRPRHPYQFMPFGGGPRACIGTRFAMQEAVIVLSLIASRTRITPAHGEVEPVMQVTLRPKGGMPLRFEAR</sequence>
<dbReference type="GO" id="GO:0004497">
    <property type="term" value="F:monooxygenase activity"/>
    <property type="evidence" value="ECO:0007669"/>
    <property type="project" value="UniProtKB-KW"/>
</dbReference>
<accession>A0A5M6ZCA3</accession>
<keyword evidence="5 7" id="KW-0408">Iron</keyword>
<dbReference type="InterPro" id="IPR050196">
    <property type="entry name" value="Cytochrome_P450_Monoox"/>
</dbReference>
<evidence type="ECO:0000256" key="8">
    <source>
        <dbReference type="RuleBase" id="RU000461"/>
    </source>
</evidence>
<evidence type="ECO:0000313" key="11">
    <source>
        <dbReference type="Proteomes" id="UP000325122"/>
    </source>
</evidence>
<dbReference type="Pfam" id="PF00067">
    <property type="entry name" value="p450"/>
    <property type="match status" value="1"/>
</dbReference>
<organism evidence="10 11">
    <name type="scientific">Alkalicaulis satelles</name>
    <dbReference type="NCBI Taxonomy" id="2609175"/>
    <lineage>
        <taxon>Bacteria</taxon>
        <taxon>Pseudomonadati</taxon>
        <taxon>Pseudomonadota</taxon>
        <taxon>Alphaproteobacteria</taxon>
        <taxon>Maricaulales</taxon>
        <taxon>Maricaulaceae</taxon>
        <taxon>Alkalicaulis</taxon>
    </lineage>
</organism>
<dbReference type="Proteomes" id="UP000325122">
    <property type="component" value="Unassembled WGS sequence"/>
</dbReference>
<evidence type="ECO:0000256" key="9">
    <source>
        <dbReference type="SAM" id="MobiDB-lite"/>
    </source>
</evidence>
<keyword evidence="2 7" id="KW-0349">Heme</keyword>
<protein>
    <submittedName>
        <fullName evidence="10">Cytochrome P450</fullName>
    </submittedName>
</protein>
<feature type="binding site" description="axial binding residue" evidence="7">
    <location>
        <position position="433"/>
    </location>
    <ligand>
        <name>heme</name>
        <dbReference type="ChEBI" id="CHEBI:30413"/>
    </ligand>
    <ligandPart>
        <name>Fe</name>
        <dbReference type="ChEBI" id="CHEBI:18248"/>
    </ligandPart>
</feature>
<proteinExistence type="inferred from homology"/>
<evidence type="ECO:0000256" key="7">
    <source>
        <dbReference type="PIRSR" id="PIRSR602401-1"/>
    </source>
</evidence>
<evidence type="ECO:0000256" key="2">
    <source>
        <dbReference type="ARBA" id="ARBA00022617"/>
    </source>
</evidence>
<keyword evidence="4 8" id="KW-0560">Oxidoreductase</keyword>
<evidence type="ECO:0000256" key="4">
    <source>
        <dbReference type="ARBA" id="ARBA00023002"/>
    </source>
</evidence>
<comment type="similarity">
    <text evidence="1 8">Belongs to the cytochrome P450 family.</text>
</comment>
<evidence type="ECO:0000256" key="1">
    <source>
        <dbReference type="ARBA" id="ARBA00010617"/>
    </source>
</evidence>
<dbReference type="GO" id="GO:0016705">
    <property type="term" value="F:oxidoreductase activity, acting on paired donors, with incorporation or reduction of molecular oxygen"/>
    <property type="evidence" value="ECO:0007669"/>
    <property type="project" value="InterPro"/>
</dbReference>
<dbReference type="Gene3D" id="1.10.630.10">
    <property type="entry name" value="Cytochrome P450"/>
    <property type="match status" value="1"/>
</dbReference>
<dbReference type="PRINTS" id="PR00463">
    <property type="entry name" value="EP450I"/>
</dbReference>